<protein>
    <submittedName>
        <fullName evidence="1">Uncharacterized protein</fullName>
    </submittedName>
</protein>
<accession>A0ABS5ADT8</accession>
<gene>
    <name evidence="1" type="ORF">JOF53_003611</name>
</gene>
<proteinExistence type="predicted"/>
<dbReference type="RefSeq" id="WP_086788961.1">
    <property type="nucleotide sequence ID" value="NZ_JAGIOO010000001.1"/>
</dbReference>
<comment type="caution">
    <text evidence="1">The sequence shown here is derived from an EMBL/GenBank/DDBJ whole genome shotgun (WGS) entry which is preliminary data.</text>
</comment>
<organism evidence="1 2">
    <name type="scientific">Crossiella equi</name>
    <dbReference type="NCBI Taxonomy" id="130796"/>
    <lineage>
        <taxon>Bacteria</taxon>
        <taxon>Bacillati</taxon>
        <taxon>Actinomycetota</taxon>
        <taxon>Actinomycetes</taxon>
        <taxon>Pseudonocardiales</taxon>
        <taxon>Pseudonocardiaceae</taxon>
        <taxon>Crossiella</taxon>
    </lineage>
</organism>
<reference evidence="1 2" key="1">
    <citation type="submission" date="2021-03" db="EMBL/GenBank/DDBJ databases">
        <title>Sequencing the genomes of 1000 actinobacteria strains.</title>
        <authorList>
            <person name="Klenk H.-P."/>
        </authorList>
    </citation>
    <scope>NUCLEOTIDE SEQUENCE [LARGE SCALE GENOMIC DNA]</scope>
    <source>
        <strain evidence="1 2">DSM 44580</strain>
    </source>
</reference>
<evidence type="ECO:0000313" key="1">
    <source>
        <dbReference type="EMBL" id="MBP2474739.1"/>
    </source>
</evidence>
<keyword evidence="2" id="KW-1185">Reference proteome</keyword>
<dbReference type="Proteomes" id="UP001519363">
    <property type="component" value="Unassembled WGS sequence"/>
</dbReference>
<dbReference type="EMBL" id="JAGIOO010000001">
    <property type="protein sequence ID" value="MBP2474739.1"/>
    <property type="molecule type" value="Genomic_DNA"/>
</dbReference>
<name>A0ABS5ADT8_9PSEU</name>
<sequence length="114" mass="12352">MTGYKVITAAVRAEAAKWDQLAEEIAPAHTAVQGMTLSWLSFSALDAISVAFPFGKNTAPAELQRAYDDMRGFMDTLLGGAKTEFGEIGDTLVKIANTYDQNEEISEKGIEDAF</sequence>
<evidence type="ECO:0000313" key="2">
    <source>
        <dbReference type="Proteomes" id="UP001519363"/>
    </source>
</evidence>